<feature type="region of interest" description="Disordered" evidence="3">
    <location>
        <begin position="652"/>
        <end position="671"/>
    </location>
</feature>
<dbReference type="Gene3D" id="2.30.29.30">
    <property type="entry name" value="Pleckstrin-homology domain (PH domain)/Phosphotyrosine-binding domain (PTB)"/>
    <property type="match status" value="1"/>
</dbReference>
<dbReference type="InterPro" id="IPR011993">
    <property type="entry name" value="PH-like_dom_sf"/>
</dbReference>
<feature type="region of interest" description="Disordered" evidence="3">
    <location>
        <begin position="280"/>
        <end position="326"/>
    </location>
</feature>
<dbReference type="InterPro" id="IPR051137">
    <property type="entry name" value="PP4R3-like"/>
</dbReference>
<sequence length="1040" mass="115941">MRARGAQAQNGDASRTRTGRDEFDVEDVNDVDGSSRDEDGGRASSSSDDGMNNSNNNNKNSDNKTSTAAGSGSNNPADSMEDNSGNPAHGDETKRSWRVKVYRLDNESRWIDEGTGMVEIKYLRRINGNAIQVTADHENETPGQTILESAIVAEHIYQTQSKMIITWTEPTTNMELAISFEEQQGFEYILDQLCQIQGRVSADFHGVPRNAQGEYGGGIYRGGSGNSSAGGRDGEADSRESFAEHMERCELPDVEVDNLDRILDLLANMNPVHREAYLNAVQMPYRPKSKRSKKKRKRGTGASRKRPRARGTGTKTEAEDGSSGDLADGDLFLEEILSDEYFEDIVGVLEYDPEVKPKPEHREFLRKHVQHKVVVPIEDPETLRKIHQSFRIRFLRDAVMPRTMDEGTASIINDMDANNGMQIANALHSDPHYLHNIFALMRADDTPPETRNDAVGCLQELCSLAKKMQVPSRNAFYRSLMKKGENFFGIFERILGDPNSSVQERLNIGDILKLALDHDPTQLRSFILTEKTKPQSPRVRAYEVLNKLLDDVHTPIRVKLQRQMDLFAQPETPQNGERPPLSLMAQLLKRLVFDPEAGMQAQAMEILRMLLDPETMEAAEKESFLTLFYDHYIWWLVLPLEMLRVKRQKVRNTGTGKEADRAGSASPLQGAVGNRAPFSSASRGYELVMCSGLLDAHTTTMAQSPQERLLERKAAETARVAEHHITELLSFCVQTHGFRVKYFVLNQDIVDKVLRLLYSRDKHLVLGAIRFARTCVGLKDDFYNRHIVKLNLFAPIFEVFVSNGPRNNLINSAIIELLEFVRMEKIRLLIKYIVENFGDKLSGIDYVETYARLKETYDANNLDSTANISNVVGSGDGYVRLQHQRQGRPSLLGISEVASSSGGAGAVTNGDFRPFGEHGWQLSQDEDVYFNQRNDGDDEGLANANNNVRLANGTSSTDDEAAASSTFRRMQRGMDARKNAAAAAADAADAMEEDIEDDEDEDHDGGRGFGGINGGRKNKHAPPSTTTLDADANSKKARTG</sequence>
<keyword evidence="2" id="KW-0539">Nucleus</keyword>
<feature type="compositionally biased region" description="Basic and acidic residues" evidence="3">
    <location>
        <begin position="232"/>
        <end position="242"/>
    </location>
</feature>
<feature type="compositionally biased region" description="Low complexity" evidence="3">
    <location>
        <begin position="941"/>
        <end position="966"/>
    </location>
</feature>
<feature type="domain" description="PP4R3 EVH1-like" evidence="5">
    <location>
        <begin position="98"/>
        <end position="196"/>
    </location>
</feature>
<feature type="compositionally biased region" description="Acidic residues" evidence="3">
    <location>
        <begin position="989"/>
        <end position="1003"/>
    </location>
</feature>
<dbReference type="Pfam" id="PF04802">
    <property type="entry name" value="PP4R3"/>
    <property type="match status" value="2"/>
</dbReference>
<dbReference type="GO" id="GO:0072542">
    <property type="term" value="F:protein phosphatase activator activity"/>
    <property type="evidence" value="ECO:0007669"/>
    <property type="project" value="TreeGrafter"/>
</dbReference>
<dbReference type="AlphaFoldDB" id="A0A2R5GYY7"/>
<organism evidence="6 7">
    <name type="scientific">Hondaea fermentalgiana</name>
    <dbReference type="NCBI Taxonomy" id="2315210"/>
    <lineage>
        <taxon>Eukaryota</taxon>
        <taxon>Sar</taxon>
        <taxon>Stramenopiles</taxon>
        <taxon>Bigyra</taxon>
        <taxon>Labyrinthulomycetes</taxon>
        <taxon>Thraustochytrida</taxon>
        <taxon>Thraustochytriidae</taxon>
        <taxon>Hondaea</taxon>
    </lineage>
</organism>
<feature type="region of interest" description="Disordered" evidence="3">
    <location>
        <begin position="930"/>
        <end position="1040"/>
    </location>
</feature>
<accession>A0A2R5GYY7</accession>
<feature type="region of interest" description="Disordered" evidence="3">
    <location>
        <begin position="213"/>
        <end position="242"/>
    </location>
</feature>
<feature type="compositionally biased region" description="Polar residues" evidence="3">
    <location>
        <begin position="64"/>
        <end position="86"/>
    </location>
</feature>
<dbReference type="Pfam" id="PF22972">
    <property type="entry name" value="EVH1_PP4R3"/>
    <property type="match status" value="1"/>
</dbReference>
<evidence type="ECO:0000256" key="3">
    <source>
        <dbReference type="SAM" id="MobiDB-lite"/>
    </source>
</evidence>
<reference evidence="6 7" key="1">
    <citation type="submission" date="2017-12" db="EMBL/GenBank/DDBJ databases">
        <title>Sequencing, de novo assembly and annotation of complete genome of a new Thraustochytrid species, strain FCC1311.</title>
        <authorList>
            <person name="Sedici K."/>
            <person name="Godart F."/>
            <person name="Aiese Cigliano R."/>
            <person name="Sanseverino W."/>
            <person name="Barakat M."/>
            <person name="Ortet P."/>
            <person name="Marechal E."/>
            <person name="Cagnac O."/>
            <person name="Amato A."/>
        </authorList>
    </citation>
    <scope>NUCLEOTIDE SEQUENCE [LARGE SCALE GENOMIC DNA]</scope>
</reference>
<evidence type="ECO:0000313" key="7">
    <source>
        <dbReference type="Proteomes" id="UP000241890"/>
    </source>
</evidence>
<evidence type="ECO:0000256" key="2">
    <source>
        <dbReference type="ARBA" id="ARBA00023242"/>
    </source>
</evidence>
<keyword evidence="7" id="KW-1185">Reference proteome</keyword>
<dbReference type="EMBL" id="BEYU01000165">
    <property type="protein sequence ID" value="GBG33681.1"/>
    <property type="molecule type" value="Genomic_DNA"/>
</dbReference>
<dbReference type="InParanoid" id="A0A2R5GYY7"/>
<feature type="compositionally biased region" description="Low complexity" evidence="3">
    <location>
        <begin position="42"/>
        <end position="60"/>
    </location>
</feature>
<feature type="domain" description="Serine/threonine-protein phosphatase 4 regulatory subunit 3-like central" evidence="4">
    <location>
        <begin position="712"/>
        <end position="858"/>
    </location>
</feature>
<dbReference type="PANTHER" id="PTHR23318:SF0">
    <property type="entry name" value="SERINE_THREONINE-PROTEIN PHOSPHATASE 4 REGULATORY SUBUNIT 3"/>
    <property type="match status" value="1"/>
</dbReference>
<gene>
    <name evidence="6" type="ORF">FCC1311_099042</name>
</gene>
<feature type="domain" description="Serine/threonine-protein phosphatase 4 regulatory subunit 3-like central" evidence="4">
    <location>
        <begin position="332"/>
        <end position="652"/>
    </location>
</feature>
<comment type="caution">
    <text evidence="6">The sequence shown here is derived from an EMBL/GenBank/DDBJ whole genome shotgun (WGS) entry which is preliminary data.</text>
</comment>
<name>A0A2R5GYY7_9STRA</name>
<dbReference type="SUPFAM" id="SSF50729">
    <property type="entry name" value="PH domain-like"/>
    <property type="match status" value="1"/>
</dbReference>
<evidence type="ECO:0000313" key="6">
    <source>
        <dbReference type="EMBL" id="GBG33681.1"/>
    </source>
</evidence>
<feature type="region of interest" description="Disordered" evidence="3">
    <location>
        <begin position="1"/>
        <end position="92"/>
    </location>
</feature>
<evidence type="ECO:0000259" key="4">
    <source>
        <dbReference type="Pfam" id="PF04802"/>
    </source>
</evidence>
<dbReference type="OrthoDB" id="200865at2759"/>
<dbReference type="Proteomes" id="UP000241890">
    <property type="component" value="Unassembled WGS sequence"/>
</dbReference>
<feature type="compositionally biased region" description="Basic residues" evidence="3">
    <location>
        <begin position="287"/>
        <end position="309"/>
    </location>
</feature>
<dbReference type="GO" id="GO:0005654">
    <property type="term" value="C:nucleoplasm"/>
    <property type="evidence" value="ECO:0007669"/>
    <property type="project" value="TreeGrafter"/>
</dbReference>
<dbReference type="InterPro" id="IPR006887">
    <property type="entry name" value="P4R3-like_central_dom"/>
</dbReference>
<dbReference type="PANTHER" id="PTHR23318">
    <property type="entry name" value="ATP SYNTHASE GAMMA-RELATED"/>
    <property type="match status" value="1"/>
</dbReference>
<evidence type="ECO:0000256" key="1">
    <source>
        <dbReference type="ARBA" id="ARBA00004123"/>
    </source>
</evidence>
<proteinExistence type="predicted"/>
<dbReference type="SUPFAM" id="SSF48371">
    <property type="entry name" value="ARM repeat"/>
    <property type="match status" value="1"/>
</dbReference>
<dbReference type="InterPro" id="IPR055236">
    <property type="entry name" value="EVH1_PP4R3"/>
</dbReference>
<dbReference type="InterPro" id="IPR016024">
    <property type="entry name" value="ARM-type_fold"/>
</dbReference>
<protein>
    <submittedName>
        <fullName evidence="6">Serine/threonine-protein phosphatase 4 regulatory subunit 3</fullName>
    </submittedName>
</protein>
<feature type="compositionally biased region" description="Gly residues" evidence="3">
    <location>
        <begin position="214"/>
        <end position="225"/>
    </location>
</feature>
<dbReference type="GO" id="GO:0030289">
    <property type="term" value="C:protein phosphatase 4 complex"/>
    <property type="evidence" value="ECO:0007669"/>
    <property type="project" value="TreeGrafter"/>
</dbReference>
<comment type="subcellular location">
    <subcellularLocation>
        <location evidence="1">Nucleus</location>
    </subcellularLocation>
</comment>
<evidence type="ECO:0000259" key="5">
    <source>
        <dbReference type="Pfam" id="PF22972"/>
    </source>
</evidence>